<reference evidence="3" key="1">
    <citation type="submission" date="2018-09" db="EMBL/GenBank/DDBJ databases">
        <authorList>
            <person name="Kim I."/>
        </authorList>
    </citation>
    <scope>NUCLEOTIDE SEQUENCE [LARGE SCALE GENOMIC DNA]</scope>
    <source>
        <strain evidence="3">DD4a</strain>
    </source>
</reference>
<dbReference type="RefSeq" id="WP_119483684.1">
    <property type="nucleotide sequence ID" value="NZ_QXTG01000003.1"/>
</dbReference>
<proteinExistence type="predicted"/>
<name>A0A3A1TWT9_9MICO</name>
<evidence type="ECO:0000313" key="3">
    <source>
        <dbReference type="Proteomes" id="UP000265742"/>
    </source>
</evidence>
<organism evidence="2 3">
    <name type="scientific">Amnibacterium setariae</name>
    <dbReference type="NCBI Taxonomy" id="2306585"/>
    <lineage>
        <taxon>Bacteria</taxon>
        <taxon>Bacillati</taxon>
        <taxon>Actinomycetota</taxon>
        <taxon>Actinomycetes</taxon>
        <taxon>Micrococcales</taxon>
        <taxon>Microbacteriaceae</taxon>
        <taxon>Amnibacterium</taxon>
    </lineage>
</organism>
<keyword evidence="1" id="KW-0812">Transmembrane</keyword>
<dbReference type="AlphaFoldDB" id="A0A3A1TWT9"/>
<dbReference type="InterPro" id="IPR025101">
    <property type="entry name" value="DUF4012"/>
</dbReference>
<protein>
    <submittedName>
        <fullName evidence="2">DUF4012 domain-containing protein</fullName>
    </submittedName>
</protein>
<dbReference type="Proteomes" id="UP000265742">
    <property type="component" value="Unassembled WGS sequence"/>
</dbReference>
<feature type="transmembrane region" description="Helical" evidence="1">
    <location>
        <begin position="21"/>
        <end position="43"/>
    </location>
</feature>
<keyword evidence="1" id="KW-1133">Transmembrane helix</keyword>
<dbReference type="Pfam" id="PF13196">
    <property type="entry name" value="DUF4012"/>
    <property type="match status" value="1"/>
</dbReference>
<evidence type="ECO:0000313" key="2">
    <source>
        <dbReference type="EMBL" id="RIX26608.1"/>
    </source>
</evidence>
<evidence type="ECO:0000256" key="1">
    <source>
        <dbReference type="SAM" id="Phobius"/>
    </source>
</evidence>
<accession>A0A3A1TWT9</accession>
<comment type="caution">
    <text evidence="2">The sequence shown here is derived from an EMBL/GenBank/DDBJ whole genome shotgun (WGS) entry which is preliminary data.</text>
</comment>
<keyword evidence="3" id="KW-1185">Reference proteome</keyword>
<gene>
    <name evidence="2" type="ORF">D1781_16975</name>
</gene>
<sequence>MPKAQNRKKQRTRAQQIRRRITIGGVVALVLGVVAVVLLTVYVGNRALIAKDQLEAAQGRLTAFKSALGQPNAPSTAALYAQLQANTSKAAQQVDDPVWSLYEKVPVVGPNLKAFRQTADLVDDLVHDGVGPLAKAADGISVESLKPKDGGIDIQPLKKLTPAIADIDDAITAADRSASAIDTKDVLPQLKQPIGQVQSMLQEAAPVTHELRKVMPVLYPALGGEGARHYLLIFQNNAEERASGGNPASMAMLVVKNGKISLGKQGDSGNFPRPYTVPPYTPTGKGNGDWPKIYTDYASTYVTNITMTPDFPSTAKMARAMWRDQLGGKVDGVISFDPVALSYLLRATGPVRLVDGTVVDANNAVPFLLYDVYAKNPNPDVQDAIFASAAQAVFGAVTNGQGDPKSYLAQLQPMMAEQRLKMWSVRSDEQKLLMDSPLGNMLPEDNTEKTVLGVYNNDDATSKMSYFMDEQIAVTTDTCQATPKYTVSAKVINTLPVAQISSLPEYVKAHQPRIVAGGDRQWVQVYGPVGAKLKAVYIDGKKVVWGNAFSYKFNTVYDATGQLDHRPAVKGTMYDRPVGVVSLNMGPASSMTVKAVFEGGTENSKTVEVSHTPKVRPVPVEITAAKCG</sequence>
<dbReference type="EMBL" id="QXTG01000003">
    <property type="protein sequence ID" value="RIX26608.1"/>
    <property type="molecule type" value="Genomic_DNA"/>
</dbReference>
<keyword evidence="1" id="KW-0472">Membrane</keyword>
<dbReference type="OrthoDB" id="3203519at2"/>